<accession>B0T3S6</accession>
<dbReference type="eggNOG" id="COG0745">
    <property type="taxonomic scope" value="Bacteria"/>
</dbReference>
<dbReference type="OrthoDB" id="7187989at2"/>
<feature type="modified residue" description="4-aspartylphosphate" evidence="2">
    <location>
        <position position="54"/>
    </location>
</feature>
<dbReference type="PROSITE" id="PS50110">
    <property type="entry name" value="RESPONSE_REGULATORY"/>
    <property type="match status" value="1"/>
</dbReference>
<evidence type="ECO:0000259" key="3">
    <source>
        <dbReference type="PROSITE" id="PS50110"/>
    </source>
</evidence>
<dbReference type="InterPro" id="IPR011006">
    <property type="entry name" value="CheY-like_superfamily"/>
</dbReference>
<dbReference type="PANTHER" id="PTHR44591:SF3">
    <property type="entry name" value="RESPONSE REGULATORY DOMAIN-CONTAINING PROTEIN"/>
    <property type="match status" value="1"/>
</dbReference>
<protein>
    <submittedName>
        <fullName evidence="4">Response regulator receiver protein</fullName>
    </submittedName>
</protein>
<evidence type="ECO:0000256" key="2">
    <source>
        <dbReference type="PROSITE-ProRule" id="PRU00169"/>
    </source>
</evidence>
<evidence type="ECO:0000313" key="4">
    <source>
        <dbReference type="EMBL" id="ABZ72390.1"/>
    </source>
</evidence>
<evidence type="ECO:0000256" key="1">
    <source>
        <dbReference type="ARBA" id="ARBA00022553"/>
    </source>
</evidence>
<proteinExistence type="predicted"/>
<dbReference type="GO" id="GO:0000160">
    <property type="term" value="P:phosphorelay signal transduction system"/>
    <property type="evidence" value="ECO:0007669"/>
    <property type="project" value="InterPro"/>
</dbReference>
<dbReference type="InterPro" id="IPR050595">
    <property type="entry name" value="Bact_response_regulator"/>
</dbReference>
<dbReference type="PANTHER" id="PTHR44591">
    <property type="entry name" value="STRESS RESPONSE REGULATOR PROTEIN 1"/>
    <property type="match status" value="1"/>
</dbReference>
<dbReference type="SMART" id="SM00448">
    <property type="entry name" value="REC"/>
    <property type="match status" value="1"/>
</dbReference>
<keyword evidence="1 2" id="KW-0597">Phosphoprotein</keyword>
<name>B0T3S6_CAUSK</name>
<dbReference type="HOGENOM" id="CLU_000445_69_17_5"/>
<dbReference type="AlphaFoldDB" id="B0T3S6"/>
<sequence length="141" mass="15227">MAGARVLVADGDRAVSEMLQIRLEVAGYYPLAARNGPGVLDIMRNMRPAALVLDLAIPEMDPFELLKILHNDRSRPPSPILLIGKRLGIEEIKRAATLGVRTCMVKPFSGADLLERVAKILKAAHHPAAMSPAPVSGEVFV</sequence>
<feature type="domain" description="Response regulatory" evidence="3">
    <location>
        <begin position="5"/>
        <end position="121"/>
    </location>
</feature>
<dbReference type="EMBL" id="CP000927">
    <property type="protein sequence ID" value="ABZ72390.1"/>
    <property type="molecule type" value="Genomic_DNA"/>
</dbReference>
<gene>
    <name evidence="4" type="ordered locus">Caul_3263</name>
</gene>
<dbReference type="STRING" id="366602.Caul_3263"/>
<dbReference type="Gene3D" id="3.40.50.2300">
    <property type="match status" value="1"/>
</dbReference>
<dbReference type="KEGG" id="cak:Caul_3263"/>
<reference evidence="4" key="1">
    <citation type="submission" date="2008-01" db="EMBL/GenBank/DDBJ databases">
        <title>Complete sequence of chromosome of Caulobacter sp. K31.</title>
        <authorList>
            <consortium name="US DOE Joint Genome Institute"/>
            <person name="Copeland A."/>
            <person name="Lucas S."/>
            <person name="Lapidus A."/>
            <person name="Barry K."/>
            <person name="Glavina del Rio T."/>
            <person name="Dalin E."/>
            <person name="Tice H."/>
            <person name="Pitluck S."/>
            <person name="Bruce D."/>
            <person name="Goodwin L."/>
            <person name="Thompson L.S."/>
            <person name="Brettin T."/>
            <person name="Detter J.C."/>
            <person name="Han C."/>
            <person name="Schmutz J."/>
            <person name="Larimer F."/>
            <person name="Land M."/>
            <person name="Hauser L."/>
            <person name="Kyrpides N."/>
            <person name="Kim E."/>
            <person name="Stephens C."/>
            <person name="Richardson P."/>
        </authorList>
    </citation>
    <scope>NUCLEOTIDE SEQUENCE [LARGE SCALE GENOMIC DNA]</scope>
    <source>
        <strain evidence="4">K31</strain>
    </source>
</reference>
<organism evidence="4">
    <name type="scientific">Caulobacter sp. (strain K31)</name>
    <dbReference type="NCBI Taxonomy" id="366602"/>
    <lineage>
        <taxon>Bacteria</taxon>
        <taxon>Pseudomonadati</taxon>
        <taxon>Pseudomonadota</taxon>
        <taxon>Alphaproteobacteria</taxon>
        <taxon>Caulobacterales</taxon>
        <taxon>Caulobacteraceae</taxon>
        <taxon>Caulobacter</taxon>
    </lineage>
</organism>
<dbReference type="SUPFAM" id="SSF52172">
    <property type="entry name" value="CheY-like"/>
    <property type="match status" value="1"/>
</dbReference>
<dbReference type="InterPro" id="IPR001789">
    <property type="entry name" value="Sig_transdc_resp-reg_receiver"/>
</dbReference>
<dbReference type="Pfam" id="PF00072">
    <property type="entry name" value="Response_reg"/>
    <property type="match status" value="1"/>
</dbReference>